<dbReference type="Gene3D" id="2.130.10.10">
    <property type="entry name" value="YVTN repeat-like/Quinoprotein amine dehydrogenase"/>
    <property type="match status" value="1"/>
</dbReference>
<dbReference type="SUPFAM" id="SSF50978">
    <property type="entry name" value="WD40 repeat-like"/>
    <property type="match status" value="1"/>
</dbReference>
<dbReference type="PANTHER" id="PTHR18359:SF0">
    <property type="entry name" value="U3 SMALL NUCLEOLAR RNA-ASSOCIATED PROTEIN 18 HOMOLOG"/>
    <property type="match status" value="1"/>
</dbReference>
<dbReference type="GO" id="GO:0006364">
    <property type="term" value="P:rRNA processing"/>
    <property type="evidence" value="ECO:0007669"/>
    <property type="project" value="UniProtKB-KW"/>
</dbReference>
<dbReference type="SMART" id="SM00320">
    <property type="entry name" value="WD40"/>
    <property type="match status" value="5"/>
</dbReference>
<gene>
    <name evidence="8" type="primary">UTP18</name>
    <name evidence="8" type="ORF">SK128_014900</name>
</gene>
<feature type="compositionally biased region" description="Polar residues" evidence="7">
    <location>
        <begin position="234"/>
        <end position="244"/>
    </location>
</feature>
<feature type="compositionally biased region" description="Acidic residues" evidence="7">
    <location>
        <begin position="334"/>
        <end position="343"/>
    </location>
</feature>
<name>A0AAN8XFB0_HALRR</name>
<evidence type="ECO:0000256" key="5">
    <source>
        <dbReference type="ARBA" id="ARBA00023242"/>
    </source>
</evidence>
<dbReference type="InterPro" id="IPR001680">
    <property type="entry name" value="WD40_rpt"/>
</dbReference>
<keyword evidence="2" id="KW-0698">rRNA processing</keyword>
<keyword evidence="4" id="KW-0677">Repeat</keyword>
<evidence type="ECO:0000256" key="7">
    <source>
        <dbReference type="SAM" id="MobiDB-lite"/>
    </source>
</evidence>
<keyword evidence="5" id="KW-0539">Nucleus</keyword>
<comment type="similarity">
    <text evidence="6">Belongs to the WD repeat UTP18 family.</text>
</comment>
<feature type="compositionally biased region" description="Basic and acidic residues" evidence="7">
    <location>
        <begin position="245"/>
        <end position="268"/>
    </location>
</feature>
<sequence>MTKFLKNLKHQPHIKTMTKTIIKKHKNKTVVGKKVGSLETLKKKEKVKNKVAKVKKAGKVKKALRGSKNIIQKDEDEVLLKEKYDAASPWSLLLDTSGNLTQEDTVVGKASSEDQEEVVNLELKAISANVKGHINVDKIDGFRGSRTLNNEQLLGNKKGIKKAKHKKKKNKDGKIGKTENYAEKVDEQKAVETRNVSNERSGIDKELQNEFDSEEEEVREKHFIADTEKKSKSKTSLQNVNASTFEKERFDESSEGAEHGSRLEENKIGKRKNFEKKEKSKYKLLKQRERELALDLFGSDEGVAQVAREAGIETSYLRTSPEGDRMQKKHKLVEDEEDEEAEVDIPNKVEPKRKAAWIDEDDENIRVMDVVANMTKARGSRGIRETSTKKYERELRDKFEQVYGGTPEWADLDRKPEEDSDDDELVRTTGDYLSKNASVNLPRGRLEYKLMEDLNSAHTEGAFIQSIDFNPHLQVGLVAGSLKHVGAATLYQVDGKINHRIHSVRFPNYYLTCARFMRDGKKFVAGSSVDNHFYVYDMESSKETRIVWKKKIDKVPKEHFYTSPDGELLVFFGHGGKIFLYDTETLSIVDIMQAPHIAASATFNSDGSRMYTFGTTGDICIWDMHARECVHKFYDEGCISGSTISMSPNDQYLACGSKSGVVNIYDVASLSSVTPQPVKALLNLTTSVTSLSFNSSSEVLAMASNRLSNALKLVHFPSMTVFENFPIVGKTTRPVESLQFSPQSGFLAVGNKVGSAQLFRLKHFKSY</sequence>
<keyword evidence="3" id="KW-0853">WD repeat</keyword>
<feature type="region of interest" description="Disordered" evidence="7">
    <location>
        <begin position="227"/>
        <end position="272"/>
    </location>
</feature>
<dbReference type="GO" id="GO:0034388">
    <property type="term" value="C:Pwp2p-containing subcomplex of 90S preribosome"/>
    <property type="evidence" value="ECO:0007669"/>
    <property type="project" value="TreeGrafter"/>
</dbReference>
<dbReference type="PANTHER" id="PTHR18359">
    <property type="entry name" value="WD-REPEAT PROTEIN-RELATED"/>
    <property type="match status" value="1"/>
</dbReference>
<reference evidence="8 9" key="1">
    <citation type="submission" date="2023-11" db="EMBL/GenBank/DDBJ databases">
        <title>Halocaridina rubra genome assembly.</title>
        <authorList>
            <person name="Smith C."/>
        </authorList>
    </citation>
    <scope>NUCLEOTIDE SEQUENCE [LARGE SCALE GENOMIC DNA]</scope>
    <source>
        <strain evidence="8">EP-1</strain>
        <tissue evidence="8">Whole</tissue>
    </source>
</reference>
<dbReference type="Proteomes" id="UP001381693">
    <property type="component" value="Unassembled WGS sequence"/>
</dbReference>
<comment type="caution">
    <text evidence="8">The sequence shown here is derived from an EMBL/GenBank/DDBJ whole genome shotgun (WGS) entry which is preliminary data.</text>
</comment>
<dbReference type="AlphaFoldDB" id="A0AAN8XFB0"/>
<keyword evidence="9" id="KW-1185">Reference proteome</keyword>
<evidence type="ECO:0000313" key="8">
    <source>
        <dbReference type="EMBL" id="KAK7083460.1"/>
    </source>
</evidence>
<accession>A0AAN8XFB0</accession>
<protein>
    <submittedName>
        <fullName evidence="8">U3 snoRNP protein</fullName>
    </submittedName>
</protein>
<dbReference type="InterPro" id="IPR036322">
    <property type="entry name" value="WD40_repeat_dom_sf"/>
</dbReference>
<dbReference type="GO" id="GO:0032040">
    <property type="term" value="C:small-subunit processome"/>
    <property type="evidence" value="ECO:0007669"/>
    <property type="project" value="TreeGrafter"/>
</dbReference>
<proteinExistence type="inferred from homology"/>
<feature type="region of interest" description="Disordered" evidence="7">
    <location>
        <begin position="314"/>
        <end position="343"/>
    </location>
</feature>
<organism evidence="8 9">
    <name type="scientific">Halocaridina rubra</name>
    <name type="common">Hawaiian red shrimp</name>
    <dbReference type="NCBI Taxonomy" id="373956"/>
    <lineage>
        <taxon>Eukaryota</taxon>
        <taxon>Metazoa</taxon>
        <taxon>Ecdysozoa</taxon>
        <taxon>Arthropoda</taxon>
        <taxon>Crustacea</taxon>
        <taxon>Multicrustacea</taxon>
        <taxon>Malacostraca</taxon>
        <taxon>Eumalacostraca</taxon>
        <taxon>Eucarida</taxon>
        <taxon>Decapoda</taxon>
        <taxon>Pleocyemata</taxon>
        <taxon>Caridea</taxon>
        <taxon>Atyoidea</taxon>
        <taxon>Atyidae</taxon>
        <taxon>Halocaridina</taxon>
    </lineage>
</organism>
<dbReference type="InterPro" id="IPR045161">
    <property type="entry name" value="Utp18"/>
</dbReference>
<dbReference type="Pfam" id="PF00400">
    <property type="entry name" value="WD40"/>
    <property type="match status" value="1"/>
</dbReference>
<comment type="subcellular location">
    <subcellularLocation>
        <location evidence="1">Nucleus</location>
        <location evidence="1">Nucleolus</location>
    </subcellularLocation>
</comment>
<dbReference type="EMBL" id="JAXCGZ010002994">
    <property type="protein sequence ID" value="KAK7083460.1"/>
    <property type="molecule type" value="Genomic_DNA"/>
</dbReference>
<evidence type="ECO:0000256" key="6">
    <source>
        <dbReference type="ARBA" id="ARBA00025767"/>
    </source>
</evidence>
<evidence type="ECO:0000256" key="3">
    <source>
        <dbReference type="ARBA" id="ARBA00022574"/>
    </source>
</evidence>
<evidence type="ECO:0000256" key="4">
    <source>
        <dbReference type="ARBA" id="ARBA00022737"/>
    </source>
</evidence>
<evidence type="ECO:0000256" key="2">
    <source>
        <dbReference type="ARBA" id="ARBA00022552"/>
    </source>
</evidence>
<evidence type="ECO:0000256" key="1">
    <source>
        <dbReference type="ARBA" id="ARBA00004604"/>
    </source>
</evidence>
<evidence type="ECO:0000313" key="9">
    <source>
        <dbReference type="Proteomes" id="UP001381693"/>
    </source>
</evidence>
<dbReference type="InterPro" id="IPR015943">
    <property type="entry name" value="WD40/YVTN_repeat-like_dom_sf"/>
</dbReference>